<proteinExistence type="predicted"/>
<sequence length="178" mass="19091">MRRREVLVGAAAAAVAGAGAAVTLGDWDPLEDGDGVPEFELEGIDAPGSNAGTVVVPERGTVTFLEVFTTPCGVCSDMMAPLGEVYDDVGDEVQFVSVTNEPLGRTTTADDVADWWADHDGRWQVAHDDDLEFTRELDATGTPYSLVLNEENAVIWSDRGFKTADELREQIETALGSE</sequence>
<feature type="domain" description="Thioredoxin" evidence="1">
    <location>
        <begin position="30"/>
        <end position="176"/>
    </location>
</feature>
<organism evidence="2 3">
    <name type="scientific">Natronobacterium texcoconense</name>
    <dbReference type="NCBI Taxonomy" id="1095778"/>
    <lineage>
        <taxon>Archaea</taxon>
        <taxon>Methanobacteriati</taxon>
        <taxon>Methanobacteriota</taxon>
        <taxon>Stenosarchaea group</taxon>
        <taxon>Halobacteria</taxon>
        <taxon>Halobacteriales</taxon>
        <taxon>Natrialbaceae</taxon>
        <taxon>Natronobacterium</taxon>
    </lineage>
</organism>
<dbReference type="OrthoDB" id="115386at2157"/>
<dbReference type="InterPro" id="IPR013740">
    <property type="entry name" value="Redoxin"/>
</dbReference>
<name>A0A1H1AW27_NATTX</name>
<evidence type="ECO:0000259" key="1">
    <source>
        <dbReference type="PROSITE" id="PS51352"/>
    </source>
</evidence>
<dbReference type="Proteomes" id="UP000198848">
    <property type="component" value="Unassembled WGS sequence"/>
</dbReference>
<reference evidence="3" key="1">
    <citation type="submission" date="2016-10" db="EMBL/GenBank/DDBJ databases">
        <authorList>
            <person name="Varghese N."/>
            <person name="Submissions S."/>
        </authorList>
    </citation>
    <scope>NUCLEOTIDE SEQUENCE [LARGE SCALE GENOMIC DNA]</scope>
    <source>
        <strain evidence="3">DSM 24767</strain>
    </source>
</reference>
<dbReference type="EMBL" id="FNLC01000001">
    <property type="protein sequence ID" value="SDQ43731.1"/>
    <property type="molecule type" value="Genomic_DNA"/>
</dbReference>
<dbReference type="Gene3D" id="3.40.30.10">
    <property type="entry name" value="Glutaredoxin"/>
    <property type="match status" value="1"/>
</dbReference>
<gene>
    <name evidence="2" type="ORF">SAMN04489842_0827</name>
</gene>
<dbReference type="InterPro" id="IPR050553">
    <property type="entry name" value="Thioredoxin_ResA/DsbE_sf"/>
</dbReference>
<dbReference type="Pfam" id="PF08534">
    <property type="entry name" value="Redoxin"/>
    <property type="match status" value="1"/>
</dbReference>
<dbReference type="SUPFAM" id="SSF52833">
    <property type="entry name" value="Thioredoxin-like"/>
    <property type="match status" value="1"/>
</dbReference>
<dbReference type="InterPro" id="IPR013766">
    <property type="entry name" value="Thioredoxin_domain"/>
</dbReference>
<dbReference type="PANTHER" id="PTHR42852">
    <property type="entry name" value="THIOL:DISULFIDE INTERCHANGE PROTEIN DSBE"/>
    <property type="match status" value="1"/>
</dbReference>
<keyword evidence="3" id="KW-1185">Reference proteome</keyword>
<dbReference type="AlphaFoldDB" id="A0A1H1AW27"/>
<evidence type="ECO:0000313" key="3">
    <source>
        <dbReference type="Proteomes" id="UP000198848"/>
    </source>
</evidence>
<accession>A0A1H1AW27</accession>
<dbReference type="STRING" id="1095778.SAMN04489842_0827"/>
<dbReference type="InterPro" id="IPR036249">
    <property type="entry name" value="Thioredoxin-like_sf"/>
</dbReference>
<dbReference type="GO" id="GO:0016491">
    <property type="term" value="F:oxidoreductase activity"/>
    <property type="evidence" value="ECO:0007669"/>
    <property type="project" value="InterPro"/>
</dbReference>
<dbReference type="RefSeq" id="WP_090377738.1">
    <property type="nucleotide sequence ID" value="NZ_FNLC01000001.1"/>
</dbReference>
<dbReference type="PROSITE" id="PS51352">
    <property type="entry name" value="THIOREDOXIN_2"/>
    <property type="match status" value="1"/>
</dbReference>
<dbReference type="PANTHER" id="PTHR42852:SF17">
    <property type="entry name" value="THIOREDOXIN-LIKE PROTEIN HI_1115"/>
    <property type="match status" value="1"/>
</dbReference>
<protein>
    <submittedName>
        <fullName evidence="2">Redoxin</fullName>
    </submittedName>
</protein>
<evidence type="ECO:0000313" key="2">
    <source>
        <dbReference type="EMBL" id="SDQ43731.1"/>
    </source>
</evidence>